<evidence type="ECO:0000313" key="2">
    <source>
        <dbReference type="Proteomes" id="UP000837857"/>
    </source>
</evidence>
<name>A0ABN8IQ02_9NEOP</name>
<dbReference type="EMBL" id="OW152815">
    <property type="protein sequence ID" value="CAH2063278.1"/>
    <property type="molecule type" value="Genomic_DNA"/>
</dbReference>
<gene>
    <name evidence="1" type="ORF">IPOD504_LOCUS12450</name>
</gene>
<sequence length="39" mass="4685">MRQVEERHVAYQVDLMVWSNRLDLLAISNFKGYQIGTRF</sequence>
<evidence type="ECO:0000313" key="1">
    <source>
        <dbReference type="EMBL" id="CAH2063278.1"/>
    </source>
</evidence>
<reference evidence="1" key="1">
    <citation type="submission" date="2022-03" db="EMBL/GenBank/DDBJ databases">
        <authorList>
            <person name="Martin H S."/>
        </authorList>
    </citation>
    <scope>NUCLEOTIDE SEQUENCE</scope>
</reference>
<keyword evidence="2" id="KW-1185">Reference proteome</keyword>
<organism evidence="1 2">
    <name type="scientific">Iphiclides podalirius</name>
    <name type="common">scarce swallowtail</name>
    <dbReference type="NCBI Taxonomy" id="110791"/>
    <lineage>
        <taxon>Eukaryota</taxon>
        <taxon>Metazoa</taxon>
        <taxon>Ecdysozoa</taxon>
        <taxon>Arthropoda</taxon>
        <taxon>Hexapoda</taxon>
        <taxon>Insecta</taxon>
        <taxon>Pterygota</taxon>
        <taxon>Neoptera</taxon>
        <taxon>Endopterygota</taxon>
        <taxon>Lepidoptera</taxon>
        <taxon>Glossata</taxon>
        <taxon>Ditrysia</taxon>
        <taxon>Papilionoidea</taxon>
        <taxon>Papilionidae</taxon>
        <taxon>Papilioninae</taxon>
        <taxon>Iphiclides</taxon>
    </lineage>
</organism>
<feature type="non-terminal residue" evidence="1">
    <location>
        <position position="1"/>
    </location>
</feature>
<protein>
    <submittedName>
        <fullName evidence="1">Uncharacterized protein</fullName>
    </submittedName>
</protein>
<proteinExistence type="predicted"/>
<accession>A0ABN8IQ02</accession>
<dbReference type="Proteomes" id="UP000837857">
    <property type="component" value="Chromosome 3"/>
</dbReference>